<comment type="subcellular location">
    <subcellularLocation>
        <location evidence="3">Cytoplasm</location>
        <location evidence="3">Cytosol</location>
    </subcellularLocation>
    <subcellularLocation>
        <location evidence="2">Nucleus speckle</location>
    </subcellularLocation>
</comment>
<dbReference type="SMART" id="SM00382">
    <property type="entry name" value="AAA"/>
    <property type="match status" value="2"/>
</dbReference>
<dbReference type="InterPro" id="IPR027417">
    <property type="entry name" value="P-loop_NTPase"/>
</dbReference>
<comment type="similarity">
    <text evidence="4">Belongs to the GPN-loop GTPase family.</text>
</comment>
<accession>A0AA35XDS0</accession>
<gene>
    <name evidence="19" type="ORF">GBAR_LOCUS26837</name>
</gene>
<comment type="caution">
    <text evidence="19">The sequence shown here is derived from an EMBL/GenBank/DDBJ whole genome shotgun (WGS) entry which is preliminary data.</text>
</comment>
<dbReference type="InterPro" id="IPR050474">
    <property type="entry name" value="Hel308_SKI2-like"/>
</dbReference>
<dbReference type="InterPro" id="IPR001650">
    <property type="entry name" value="Helicase_C-like"/>
</dbReference>
<dbReference type="InterPro" id="IPR003593">
    <property type="entry name" value="AAA+_ATPase"/>
</dbReference>
<evidence type="ECO:0000256" key="9">
    <source>
        <dbReference type="ARBA" id="ARBA00022801"/>
    </source>
</evidence>
<dbReference type="Proteomes" id="UP001174909">
    <property type="component" value="Unassembled WGS sequence"/>
</dbReference>
<dbReference type="Pfam" id="PF02889">
    <property type="entry name" value="Sec63"/>
    <property type="match status" value="1"/>
</dbReference>
<dbReference type="Gene3D" id="3.40.50.300">
    <property type="entry name" value="P-loop containing nucleotide triphosphate hydrolases"/>
    <property type="match status" value="3"/>
</dbReference>
<evidence type="ECO:0000256" key="7">
    <source>
        <dbReference type="ARBA" id="ARBA00022737"/>
    </source>
</evidence>
<dbReference type="PANTHER" id="PTHR47961">
    <property type="entry name" value="DNA POLYMERASE THETA, PUTATIVE (AFU_ORTHOLOGUE AFUA_1G05260)-RELATED"/>
    <property type="match status" value="1"/>
</dbReference>
<dbReference type="InterPro" id="IPR036390">
    <property type="entry name" value="WH_DNA-bd_sf"/>
</dbReference>
<dbReference type="Gene3D" id="1.10.3380.10">
    <property type="entry name" value="Sec63 N-terminal domain-like domain"/>
    <property type="match status" value="1"/>
</dbReference>
<dbReference type="PROSITE" id="PS51194">
    <property type="entry name" value="HELICASE_CTER"/>
    <property type="match status" value="1"/>
</dbReference>
<evidence type="ECO:0000256" key="2">
    <source>
        <dbReference type="ARBA" id="ARBA00004324"/>
    </source>
</evidence>
<keyword evidence="10" id="KW-0347">Helicase</keyword>
<evidence type="ECO:0000256" key="11">
    <source>
        <dbReference type="ARBA" id="ARBA00022840"/>
    </source>
</evidence>
<proteinExistence type="inferred from homology"/>
<evidence type="ECO:0000259" key="17">
    <source>
        <dbReference type="PROSITE" id="PS51192"/>
    </source>
</evidence>
<dbReference type="SMART" id="SM00487">
    <property type="entry name" value="DEXDc"/>
    <property type="match status" value="1"/>
</dbReference>
<dbReference type="FunFam" id="3.40.50.300:FF:000102">
    <property type="entry name" value="RNA helicase, activating signal cointegrator 1"/>
    <property type="match status" value="1"/>
</dbReference>
<dbReference type="GO" id="GO:0004386">
    <property type="term" value="F:helicase activity"/>
    <property type="evidence" value="ECO:0007669"/>
    <property type="project" value="UniProtKB-KW"/>
</dbReference>
<keyword evidence="7" id="KW-0677">Repeat</keyword>
<evidence type="ECO:0000256" key="3">
    <source>
        <dbReference type="ARBA" id="ARBA00004514"/>
    </source>
</evidence>
<dbReference type="Gene3D" id="1.10.10.10">
    <property type="entry name" value="Winged helix-like DNA-binding domain superfamily/Winged helix DNA-binding domain"/>
    <property type="match status" value="1"/>
</dbReference>
<dbReference type="SUPFAM" id="SSF52540">
    <property type="entry name" value="P-loop containing nucleoside triphosphate hydrolases"/>
    <property type="match status" value="3"/>
</dbReference>
<dbReference type="GO" id="GO:0016787">
    <property type="term" value="F:hydrolase activity"/>
    <property type="evidence" value="ECO:0007669"/>
    <property type="project" value="UniProtKB-KW"/>
</dbReference>
<dbReference type="GO" id="GO:0005525">
    <property type="term" value="F:GTP binding"/>
    <property type="evidence" value="ECO:0007669"/>
    <property type="project" value="UniProtKB-KW"/>
</dbReference>
<dbReference type="PROSITE" id="PS51192">
    <property type="entry name" value="HELICASE_ATP_BIND_1"/>
    <property type="match status" value="1"/>
</dbReference>
<dbReference type="FunFam" id="1.10.10.10:FF:000024">
    <property type="entry name" value="U5 small nuclear ribonucleoprotein helicase"/>
    <property type="match status" value="1"/>
</dbReference>
<dbReference type="SUPFAM" id="SSF158702">
    <property type="entry name" value="Sec63 N-terminal domain-like"/>
    <property type="match status" value="1"/>
</dbReference>
<evidence type="ECO:0000259" key="18">
    <source>
        <dbReference type="PROSITE" id="PS51194"/>
    </source>
</evidence>
<dbReference type="SMART" id="SM00973">
    <property type="entry name" value="Sec63"/>
    <property type="match status" value="1"/>
</dbReference>
<reference evidence="19" key="1">
    <citation type="submission" date="2023-03" db="EMBL/GenBank/DDBJ databases">
        <authorList>
            <person name="Steffen K."/>
            <person name="Cardenas P."/>
        </authorList>
    </citation>
    <scope>NUCLEOTIDE SEQUENCE</scope>
</reference>
<feature type="region of interest" description="Disordered" evidence="16">
    <location>
        <begin position="710"/>
        <end position="729"/>
    </location>
</feature>
<feature type="region of interest" description="Disordered" evidence="16">
    <location>
        <begin position="557"/>
        <end position="582"/>
    </location>
</feature>
<sequence>MSATPTVLRFGQLVIGPPGSGKSTYCRAMKEFLTALGRKVVIVNMDPANEAVPYECALDVSELITLQDVMDRLHLGPNGSLIYCMEYLEKNLEWLKSRLDAFKEQHYFLFDCPGQVELYTHHCSVRNVAQQLEKWKFKLVAVHLVDSHHCVDPGKFVSILFTSLSTMVQIELPHINLLSKVDLMEQYGKLAFGLDYYTEVLDLRYLLELMSDEPFFHKYRKLNEALITLVEDYSLVSFLPLTVKEKESMASVVKAVDKAGGYMYGHADGSSMSSLVSAYYGAERRGETDKTGARQRSRKRADLYIYARLQSYLREDIVLRRNRVMQPPPRDETCRLTGHLRAFGGVSADVSREPVFVDERLVRRKQKIKQASDAPEKKWCDLKMEISGRCSGIDLTKVQGELRQLHRATREIVGDDVATAVVDSAAVFLYTLFAVDQRWSREHAEKIRKTLGPFPASAANRACESVKRIVKLLPENIGEESKNSTDKESHVLQDKEMKREFGSNIVFASPKNIREEVAAFSSGENGGQEIGRDSLSEDEEAESNAFSRALLMGMAQTSKTDSGGERVKSKTRSSGKPAGVVAMGTGDPAPYTSEWLAGKLEVVCAGGAMAWNDLYMAVFDVLSSAQDNSAIQGELVELLGFSQLDFIEGLLMHRQQLVSSALDDSSLLLSRSGKSNHHVRGQRAPVQSSHYRPAVSSQVVIQSGEEKALRKQLRKEEKRQAKSIRKDGGGVAEDHVAVLRAQGFDPDELRKHRERALEEASFRPLLTPHHSTAADPSQLYPNVYDSLAKAKLTAAYVAGAKVGIPENAVRKSDRMMEEFHIPHSSAPPPPVGEEKVRIAEIDDDLIQIAFQGVKTLNRIQSVVFDVAFYTSENLLISAPTGAGKTNIAMLTVLREIKNNMEGRVIRRDKFKIIYVAPMKALAAEMVRNFSGRLAPLGITVRELTGDMQLTKNEIKNTQMIVTTPEKWDVVTRKATGDVQLAQIVRLLIIDEIHLLHEDRGAVIESLVARTLRQVESSQTLIRIVGLSATLPNYVDVAQFLRVNLYQGLFFFDSRFRPVPLSQTFVGVKATNRNQQMRDMEEVCYDKVFSNVRRGYQVMVFVHARNATVRTATALRDLASSNGELAHFQHEQTPRYGAVEKQVMRSRNKQLRDLFGDGFSTHHAGMLRSDRNLVERMFAEGFVKVLVCTATLAWGVNLPAHAVIIKVNWITTNFFEVRYASLQCSKGSIHRSRNTRRSPDIRRAGRPQYDTYGEGTIITTHDKLSHYVSLMTRQHPIESRLKEGLRDNLNAEIALGTVTSVEEAVQWLGYTFLNVRMRLNPLVYGIPNSYRETDPTLEQYMRGLIEASARSLTQARMIRFIEHTGTLHSTDLGRTASHYYINATSIETFNELLKPYMNEAEMMAMVAKSKEFEQVKVRDDEQSELEQHRDETVCLQIQSVSGEFYGKSTSALQVTISRELWTRFSTPSDLAYVAQNAGRIIRGLFEIVLRLGWPVMSSRLLTLCAASTANSGPSSTLSDSSRSSCRTTS</sequence>
<evidence type="ECO:0000256" key="16">
    <source>
        <dbReference type="SAM" id="MobiDB-lite"/>
    </source>
</evidence>
<evidence type="ECO:0000256" key="4">
    <source>
        <dbReference type="ARBA" id="ARBA00005290"/>
    </source>
</evidence>
<keyword evidence="12" id="KW-0342">GTP-binding</keyword>
<dbReference type="GO" id="GO:0005524">
    <property type="term" value="F:ATP binding"/>
    <property type="evidence" value="ECO:0007669"/>
    <property type="project" value="UniProtKB-KW"/>
</dbReference>
<evidence type="ECO:0000313" key="19">
    <source>
        <dbReference type="EMBL" id="CAI8048671.1"/>
    </source>
</evidence>
<dbReference type="PANTHER" id="PTHR47961:SF13">
    <property type="entry name" value="ACTIVATING SIGNAL COINTEGRATOR 1 COMPLEX SUBUNIT 3"/>
    <property type="match status" value="1"/>
</dbReference>
<name>A0AA35XDS0_GEOBA</name>
<dbReference type="FunFam" id="3.40.50.300:FF:000338">
    <property type="entry name" value="GPN-loop GTPase 2"/>
    <property type="match status" value="1"/>
</dbReference>
<keyword evidence="13" id="KW-0539">Nucleus</keyword>
<dbReference type="SMART" id="SM00490">
    <property type="entry name" value="HELICc"/>
    <property type="match status" value="1"/>
</dbReference>
<dbReference type="InterPro" id="IPR058856">
    <property type="entry name" value="ASCC3_N"/>
</dbReference>
<protein>
    <recommendedName>
        <fullName evidence="5">GPN-loop GTPase 2</fullName>
    </recommendedName>
    <alternativeName>
        <fullName evidence="14">ATP-binding domain 1 family member B</fullName>
    </alternativeName>
</protein>
<dbReference type="Pfam" id="PF23445">
    <property type="entry name" value="WHD_SNRNP200"/>
    <property type="match status" value="1"/>
</dbReference>
<dbReference type="InterPro" id="IPR011545">
    <property type="entry name" value="DEAD/DEAH_box_helicase_dom"/>
</dbReference>
<evidence type="ECO:0000256" key="10">
    <source>
        <dbReference type="ARBA" id="ARBA00022806"/>
    </source>
</evidence>
<dbReference type="InterPro" id="IPR004179">
    <property type="entry name" value="Sec63-dom"/>
</dbReference>
<dbReference type="GO" id="GO:0003676">
    <property type="term" value="F:nucleic acid binding"/>
    <property type="evidence" value="ECO:0007669"/>
    <property type="project" value="InterPro"/>
</dbReference>
<dbReference type="InterPro" id="IPR004130">
    <property type="entry name" value="Gpn"/>
</dbReference>
<evidence type="ECO:0000256" key="5">
    <source>
        <dbReference type="ARBA" id="ARBA00014588"/>
    </source>
</evidence>
<dbReference type="EMBL" id="CASHTH010003741">
    <property type="protein sequence ID" value="CAI8048671.1"/>
    <property type="molecule type" value="Genomic_DNA"/>
</dbReference>
<evidence type="ECO:0000256" key="1">
    <source>
        <dbReference type="ARBA" id="ARBA00003181"/>
    </source>
</evidence>
<dbReference type="InterPro" id="IPR014001">
    <property type="entry name" value="Helicase_ATP-bd"/>
</dbReference>
<dbReference type="CDD" id="cd17871">
    <property type="entry name" value="GPN2"/>
    <property type="match status" value="1"/>
</dbReference>
<dbReference type="Pfam" id="PF03029">
    <property type="entry name" value="ATP_bind_1"/>
    <property type="match status" value="1"/>
</dbReference>
<comment type="subunit">
    <text evidence="15">Heterodimers with GPN1 or GPN3. Binds to RNA polymerase II (RNAPII).</text>
</comment>
<feature type="compositionally biased region" description="Low complexity" evidence="16">
    <location>
        <begin position="1510"/>
        <end position="1528"/>
    </location>
</feature>
<evidence type="ECO:0000256" key="14">
    <source>
        <dbReference type="ARBA" id="ARBA00029700"/>
    </source>
</evidence>
<dbReference type="InterPro" id="IPR036388">
    <property type="entry name" value="WH-like_DNA-bd_sf"/>
</dbReference>
<dbReference type="CDD" id="cd18020">
    <property type="entry name" value="DEXHc_ASCC3_1"/>
    <property type="match status" value="1"/>
</dbReference>
<feature type="domain" description="Helicase C-terminal" evidence="18">
    <location>
        <begin position="1083"/>
        <end position="1292"/>
    </location>
</feature>
<keyword evidence="8" id="KW-0547">Nucleotide-binding</keyword>
<feature type="domain" description="Helicase ATP-binding" evidence="17">
    <location>
        <begin position="865"/>
        <end position="1048"/>
    </location>
</feature>
<organism evidence="19 20">
    <name type="scientific">Geodia barretti</name>
    <name type="common">Barrett's horny sponge</name>
    <dbReference type="NCBI Taxonomy" id="519541"/>
    <lineage>
        <taxon>Eukaryota</taxon>
        <taxon>Metazoa</taxon>
        <taxon>Porifera</taxon>
        <taxon>Demospongiae</taxon>
        <taxon>Heteroscleromorpha</taxon>
        <taxon>Tetractinellida</taxon>
        <taxon>Astrophorina</taxon>
        <taxon>Geodiidae</taxon>
        <taxon>Geodia</taxon>
    </lineage>
</organism>
<dbReference type="InterPro" id="IPR030231">
    <property type="entry name" value="Gpn2"/>
</dbReference>
<evidence type="ECO:0000256" key="6">
    <source>
        <dbReference type="ARBA" id="ARBA00022490"/>
    </source>
</evidence>
<evidence type="ECO:0000313" key="20">
    <source>
        <dbReference type="Proteomes" id="UP001174909"/>
    </source>
</evidence>
<evidence type="ECO:0000256" key="15">
    <source>
        <dbReference type="ARBA" id="ARBA00046611"/>
    </source>
</evidence>
<keyword evidence="9" id="KW-0378">Hydrolase</keyword>
<dbReference type="SUPFAM" id="SSF46785">
    <property type="entry name" value="Winged helix' DNA-binding domain"/>
    <property type="match status" value="1"/>
</dbReference>
<keyword evidence="11" id="KW-0067">ATP-binding</keyword>
<dbReference type="InterPro" id="IPR057842">
    <property type="entry name" value="WH_MER3"/>
</dbReference>
<dbReference type="CDD" id="cd18795">
    <property type="entry name" value="SF2_C_Ski2"/>
    <property type="match status" value="1"/>
</dbReference>
<evidence type="ECO:0000256" key="13">
    <source>
        <dbReference type="ARBA" id="ARBA00023242"/>
    </source>
</evidence>
<dbReference type="Pfam" id="PF00270">
    <property type="entry name" value="DEAD"/>
    <property type="match status" value="1"/>
</dbReference>
<keyword evidence="6" id="KW-0963">Cytoplasm</keyword>
<evidence type="ECO:0000256" key="12">
    <source>
        <dbReference type="ARBA" id="ARBA00023134"/>
    </source>
</evidence>
<feature type="region of interest" description="Disordered" evidence="16">
    <location>
        <begin position="1507"/>
        <end position="1528"/>
    </location>
</feature>
<keyword evidence="20" id="KW-1185">Reference proteome</keyword>
<comment type="function">
    <text evidence="1">Small GTPase required for proper localization of RNA polymerase II and III (RNAPII and RNAPIII). May act at an RNAP assembly step prior to nuclear import.</text>
</comment>
<dbReference type="Pfam" id="PF26582">
    <property type="entry name" value="ASCC3_N"/>
    <property type="match status" value="1"/>
</dbReference>
<evidence type="ECO:0000256" key="8">
    <source>
        <dbReference type="ARBA" id="ARBA00022741"/>
    </source>
</evidence>